<dbReference type="AlphaFoldDB" id="A0A0B8N6K8"/>
<keyword evidence="1" id="KW-0732">Signal</keyword>
<reference evidence="2 5" key="3">
    <citation type="submission" date="2016-10" db="EMBL/GenBank/DDBJ databases">
        <title>Genome sequence of Nocardia seriolae strain EM150506, isolated from Anguila japonica.</title>
        <authorList>
            <person name="Han H.-J."/>
        </authorList>
    </citation>
    <scope>NUCLEOTIDE SEQUENCE [LARGE SCALE GENOMIC DNA]</scope>
    <source>
        <strain evidence="2 5">EM150506</strain>
    </source>
</reference>
<gene>
    <name evidence="2" type="ORF">NS506_00677</name>
    <name evidence="3" type="ORF">NSK11_contig00006-0032</name>
</gene>
<dbReference type="SUPFAM" id="SSF53474">
    <property type="entry name" value="alpha/beta-Hydrolases"/>
    <property type="match status" value="1"/>
</dbReference>
<keyword evidence="2" id="KW-0012">Acyltransferase</keyword>
<organism evidence="2 5">
    <name type="scientific">Nocardia seriolae</name>
    <dbReference type="NCBI Taxonomy" id="37332"/>
    <lineage>
        <taxon>Bacteria</taxon>
        <taxon>Bacillati</taxon>
        <taxon>Actinomycetota</taxon>
        <taxon>Actinomycetes</taxon>
        <taxon>Mycobacteriales</taxon>
        <taxon>Nocardiaceae</taxon>
        <taxon>Nocardia</taxon>
    </lineage>
</organism>
<dbReference type="EC" id="2.3.1.20" evidence="2"/>
<dbReference type="InterPro" id="IPR050583">
    <property type="entry name" value="Mycobacterial_A85_antigen"/>
</dbReference>
<dbReference type="GeneID" id="93371424"/>
<dbReference type="Proteomes" id="UP000180166">
    <property type="component" value="Chromosome"/>
</dbReference>
<dbReference type="EC" id="2.3.1.122" evidence="2"/>
<dbReference type="OrthoDB" id="4510758at2"/>
<accession>A0A0B8N6K8</accession>
<dbReference type="PANTHER" id="PTHR48098">
    <property type="entry name" value="ENTEROCHELIN ESTERASE-RELATED"/>
    <property type="match status" value="1"/>
</dbReference>
<dbReference type="EMBL" id="BBYQ01000006">
    <property type="protein sequence ID" value="GAP26436.1"/>
    <property type="molecule type" value="Genomic_DNA"/>
</dbReference>
<name>A0A0B8N6K8_9NOCA</name>
<dbReference type="InterPro" id="IPR029058">
    <property type="entry name" value="AB_hydrolase_fold"/>
</dbReference>
<dbReference type="RefSeq" id="WP_033085216.1">
    <property type="nucleotide sequence ID" value="NZ_AP017900.1"/>
</dbReference>
<dbReference type="KEGG" id="nsr:NS506_00677"/>
<protein>
    <submittedName>
        <fullName evidence="2">Diacylglycerol O-acyltransferase</fullName>
        <ecNumber evidence="2">2.3.1.122</ecNumber>
        <ecNumber evidence="2">2.3.1.20</ecNumber>
    </submittedName>
    <submittedName>
        <fullName evidence="3">Mycolyltransferase</fullName>
    </submittedName>
</protein>
<keyword evidence="4" id="KW-1185">Reference proteome</keyword>
<proteinExistence type="predicted"/>
<dbReference type="EMBL" id="CP017839">
    <property type="protein sequence ID" value="APA94756.1"/>
    <property type="molecule type" value="Genomic_DNA"/>
</dbReference>
<feature type="signal peptide" evidence="1">
    <location>
        <begin position="1"/>
        <end position="24"/>
    </location>
</feature>
<evidence type="ECO:0000313" key="2">
    <source>
        <dbReference type="EMBL" id="APA94756.1"/>
    </source>
</evidence>
<evidence type="ECO:0000313" key="4">
    <source>
        <dbReference type="Proteomes" id="UP000037179"/>
    </source>
</evidence>
<feature type="chain" id="PRO_5014509375" evidence="1">
    <location>
        <begin position="25"/>
        <end position="337"/>
    </location>
</feature>
<dbReference type="Pfam" id="PF00756">
    <property type="entry name" value="Esterase"/>
    <property type="match status" value="1"/>
</dbReference>
<dbReference type="InterPro" id="IPR000801">
    <property type="entry name" value="Esterase-like"/>
</dbReference>
<dbReference type="Gene3D" id="3.40.50.1820">
    <property type="entry name" value="alpha/beta hydrolase"/>
    <property type="match status" value="1"/>
</dbReference>
<evidence type="ECO:0000313" key="5">
    <source>
        <dbReference type="Proteomes" id="UP000180166"/>
    </source>
</evidence>
<evidence type="ECO:0000313" key="3">
    <source>
        <dbReference type="EMBL" id="GAP26436.1"/>
    </source>
</evidence>
<reference evidence="4" key="1">
    <citation type="submission" date="2015-07" db="EMBL/GenBank/DDBJ databases">
        <title>Nocardia seriolae U-1 whole genome shotgun sequence.</title>
        <authorList>
            <person name="Imajoh M."/>
            <person name="Fukumoto Y."/>
            <person name="Sukeda M."/>
            <person name="Yamane J."/>
            <person name="Yamasaki K."/>
            <person name="Shimizu M."/>
            <person name="Ohnishi K."/>
            <person name="Oshima S."/>
        </authorList>
    </citation>
    <scope>NUCLEOTIDE SEQUENCE [LARGE SCALE GENOMIC DNA]</scope>
    <source>
        <strain evidence="4">U-1</strain>
    </source>
</reference>
<sequence>MRTPRKLLALAAIAGFALAPAWSAAPGAIGTATADSAGAHLVSLDRPGQRQEQITVYSAAMDREITVQVLTPLDNSAPRPTLYLLNGAGGGEDSATWYRQTDIVQFFSDKNVNVVSPVGGKFSYYTDWERDDPKLGRVKWQTFLTSELPPIIDSVLHTSGVNAIAGVSMSASAALDLAIHAPDLYRAVASYSGCATTADQNSRQYIKLVLDRGDADMRNMWGEPDDPAWQEHDAVLNAEGLRGKALYISNATGLPGELDTLDSPSVGGRPFTLADQLILGGTIEAVTNGCTHRLADRLGQLGIPAQVEFRPAGTHSWRYWQDALHRSWPMLEAALQG</sequence>
<evidence type="ECO:0000256" key="1">
    <source>
        <dbReference type="SAM" id="SignalP"/>
    </source>
</evidence>
<dbReference type="Proteomes" id="UP000037179">
    <property type="component" value="Unassembled WGS sequence"/>
</dbReference>
<dbReference type="GO" id="GO:0050348">
    <property type="term" value="F:trehalose O-mycolyltransferase activity"/>
    <property type="evidence" value="ECO:0007669"/>
    <property type="project" value="UniProtKB-EC"/>
</dbReference>
<keyword evidence="2" id="KW-0808">Transferase</keyword>
<dbReference type="PANTHER" id="PTHR48098:SF1">
    <property type="entry name" value="DIACYLGLYCEROL ACYLTRANSFERASE_MYCOLYLTRANSFERASE AG85A"/>
    <property type="match status" value="1"/>
</dbReference>
<reference evidence="3 4" key="2">
    <citation type="journal article" date="2016" name="Genome Announc.">
        <title>Draft Genome Sequence of Erythromycin- and Oxytetracycline-Sensitive Nocardia seriolae Strain U-1 (NBRC 110359).</title>
        <authorList>
            <person name="Imajoh M."/>
            <person name="Sukeda M."/>
            <person name="Shimizu M."/>
            <person name="Yamane J."/>
            <person name="Ohnishi K."/>
            <person name="Oshima S."/>
        </authorList>
    </citation>
    <scope>NUCLEOTIDE SEQUENCE [LARGE SCALE GENOMIC DNA]</scope>
    <source>
        <strain evidence="3 4">U-1</strain>
    </source>
</reference>
<dbReference type="GO" id="GO:0004144">
    <property type="term" value="F:diacylglycerol O-acyltransferase activity"/>
    <property type="evidence" value="ECO:0007669"/>
    <property type="project" value="UniProtKB-EC"/>
</dbReference>